<dbReference type="GO" id="GO:0005886">
    <property type="term" value="C:plasma membrane"/>
    <property type="evidence" value="ECO:0007669"/>
    <property type="project" value="TreeGrafter"/>
</dbReference>
<dbReference type="PANTHER" id="PTHR11733:SF237">
    <property type="entry name" value="NEPRILYSIN-LIKE 4"/>
    <property type="match status" value="1"/>
</dbReference>
<sequence>MTPLFLLWLLLLSVHANQQGLEQISQLWNNSIDLTVDPCEDLFEFTCGNWVRNNPIPKDRAYIDKYSQLGDVVNRQTKKLYDSDKVDNSTAISKLRMFYTSCMNNTGKNTEKTSELLGFINKIGVWPVIHNDGQFNDTDFDLTGYLARMASIRAMDVFFAAYGNVDLNNVSRTLIHFEKGSLGMAIPQFYLEPKRFRRQVSAYEQYMRTVINLILKDTGMQISRSQINNDVRDIIYFEKQFAHVTLESLNTNHNFSSTMKSRKLSDMDRLMPVIDWKRYFNTIMPKEVNEYINSDPDVIIANPRFFVALNHLLEKTPSRILANVMLWRFADAWWLQLDQRFEEVRHDYIRRVIGTVAKSPRWKECSAVSAMALAYASDALYLKEHFEAKDREMVLDLFEELKTEFIELLKSSDWMDIETREYAIEKARDMIVLVGAQKIVYNITAIDDFYKELNFTEEDTYGTIVRKHSLWKQKRAARDLLKPVDRYRLPMSATTVNAAYTFVKNALTVPSAILQPPFFGSKFPKATNYGAIGSIISHEIVHGFDMQGRQFDKVGNRKNWWNNETESEFLNRTECMIKQYASHKVEGTDMHIDGFGTQGENIADNGGIKQAFRAYKKYLQKEGEEPRVPGFEQFDNKQMFFISYAMSYCGHAKPEEATRQVFSDSHAPSKYRINIVASNQPEFAEAFKCSETAQMNPKQRCYVW</sequence>
<name>A0A811K8K8_9BILA</name>
<dbReference type="Proteomes" id="UP000614601">
    <property type="component" value="Unassembled WGS sequence"/>
</dbReference>
<dbReference type="OrthoDB" id="6475849at2759"/>
<evidence type="ECO:0000259" key="10">
    <source>
        <dbReference type="Pfam" id="PF05649"/>
    </source>
</evidence>
<evidence type="ECO:0000256" key="4">
    <source>
        <dbReference type="ARBA" id="ARBA00022723"/>
    </source>
</evidence>
<dbReference type="EMBL" id="CAJFDH010000002">
    <property type="protein sequence ID" value="CAD5211350.1"/>
    <property type="molecule type" value="Genomic_DNA"/>
</dbReference>
<dbReference type="InterPro" id="IPR042089">
    <property type="entry name" value="Peptidase_M13_dom_2"/>
</dbReference>
<dbReference type="InterPro" id="IPR024079">
    <property type="entry name" value="MetalloPept_cat_dom_sf"/>
</dbReference>
<reference evidence="11" key="1">
    <citation type="submission" date="2020-09" db="EMBL/GenBank/DDBJ databases">
        <authorList>
            <person name="Kikuchi T."/>
        </authorList>
    </citation>
    <scope>NUCLEOTIDE SEQUENCE</scope>
    <source>
        <strain evidence="11">SH1</strain>
    </source>
</reference>
<evidence type="ECO:0000256" key="3">
    <source>
        <dbReference type="ARBA" id="ARBA00022670"/>
    </source>
</evidence>
<dbReference type="Proteomes" id="UP000783686">
    <property type="component" value="Unassembled WGS sequence"/>
</dbReference>
<keyword evidence="6" id="KW-0862">Zinc</keyword>
<evidence type="ECO:0000256" key="1">
    <source>
        <dbReference type="ARBA" id="ARBA00001947"/>
    </source>
</evidence>
<dbReference type="InterPro" id="IPR000718">
    <property type="entry name" value="Peptidase_M13"/>
</dbReference>
<feature type="domain" description="Peptidase M13 N-terminal" evidence="10">
    <location>
        <begin position="38"/>
        <end position="435"/>
    </location>
</feature>
<organism evidence="11 12">
    <name type="scientific">Bursaphelenchus okinawaensis</name>
    <dbReference type="NCBI Taxonomy" id="465554"/>
    <lineage>
        <taxon>Eukaryota</taxon>
        <taxon>Metazoa</taxon>
        <taxon>Ecdysozoa</taxon>
        <taxon>Nematoda</taxon>
        <taxon>Chromadorea</taxon>
        <taxon>Rhabditida</taxon>
        <taxon>Tylenchina</taxon>
        <taxon>Tylenchomorpha</taxon>
        <taxon>Aphelenchoidea</taxon>
        <taxon>Aphelenchoididae</taxon>
        <taxon>Bursaphelenchus</taxon>
    </lineage>
</organism>
<comment type="similarity">
    <text evidence="2">Belongs to the peptidase M13 family.</text>
</comment>
<keyword evidence="5" id="KW-0378">Hydrolase</keyword>
<feature type="chain" id="PRO_5036220984" description="Peptidase_M13 domain-containing protein" evidence="8">
    <location>
        <begin position="17"/>
        <end position="704"/>
    </location>
</feature>
<keyword evidence="7" id="KW-0482">Metalloprotease</keyword>
<dbReference type="GO" id="GO:0046872">
    <property type="term" value="F:metal ion binding"/>
    <property type="evidence" value="ECO:0007669"/>
    <property type="project" value="UniProtKB-KW"/>
</dbReference>
<keyword evidence="3" id="KW-0645">Protease</keyword>
<dbReference type="InterPro" id="IPR008753">
    <property type="entry name" value="Peptidase_M13_N"/>
</dbReference>
<comment type="cofactor">
    <cofactor evidence="1">
        <name>Zn(2+)</name>
        <dbReference type="ChEBI" id="CHEBI:29105"/>
    </cofactor>
</comment>
<dbReference type="GO" id="GO:0016485">
    <property type="term" value="P:protein processing"/>
    <property type="evidence" value="ECO:0007669"/>
    <property type="project" value="TreeGrafter"/>
</dbReference>
<keyword evidence="4" id="KW-0479">Metal-binding</keyword>
<accession>A0A811K8K8</accession>
<evidence type="ECO:0008006" key="13">
    <source>
        <dbReference type="Google" id="ProtNLM"/>
    </source>
</evidence>
<dbReference type="PROSITE" id="PS51885">
    <property type="entry name" value="NEPRILYSIN"/>
    <property type="match status" value="1"/>
</dbReference>
<evidence type="ECO:0000256" key="7">
    <source>
        <dbReference type="ARBA" id="ARBA00023049"/>
    </source>
</evidence>
<comment type="caution">
    <text evidence="11">The sequence shown here is derived from an EMBL/GenBank/DDBJ whole genome shotgun (WGS) entry which is preliminary data.</text>
</comment>
<dbReference type="GO" id="GO:0004222">
    <property type="term" value="F:metalloendopeptidase activity"/>
    <property type="evidence" value="ECO:0007669"/>
    <property type="project" value="InterPro"/>
</dbReference>
<evidence type="ECO:0000256" key="2">
    <source>
        <dbReference type="ARBA" id="ARBA00007357"/>
    </source>
</evidence>
<proteinExistence type="inferred from homology"/>
<dbReference type="AlphaFoldDB" id="A0A811K8K8"/>
<evidence type="ECO:0000256" key="6">
    <source>
        <dbReference type="ARBA" id="ARBA00022833"/>
    </source>
</evidence>
<dbReference type="Pfam" id="PF01431">
    <property type="entry name" value="Peptidase_M13"/>
    <property type="match status" value="1"/>
</dbReference>
<evidence type="ECO:0000256" key="8">
    <source>
        <dbReference type="SAM" id="SignalP"/>
    </source>
</evidence>
<dbReference type="InterPro" id="IPR018497">
    <property type="entry name" value="Peptidase_M13_C"/>
</dbReference>
<dbReference type="Pfam" id="PF05649">
    <property type="entry name" value="Peptidase_M13_N"/>
    <property type="match status" value="1"/>
</dbReference>
<feature type="signal peptide" evidence="8">
    <location>
        <begin position="1"/>
        <end position="16"/>
    </location>
</feature>
<gene>
    <name evidence="11" type="ORF">BOKJ2_LOCUS3650</name>
</gene>
<dbReference type="Gene3D" id="3.40.390.10">
    <property type="entry name" value="Collagenase (Catalytic Domain)"/>
    <property type="match status" value="1"/>
</dbReference>
<keyword evidence="12" id="KW-1185">Reference proteome</keyword>
<evidence type="ECO:0000256" key="5">
    <source>
        <dbReference type="ARBA" id="ARBA00022801"/>
    </source>
</evidence>
<protein>
    <recommendedName>
        <fullName evidence="13">Peptidase_M13 domain-containing protein</fullName>
    </recommendedName>
</protein>
<dbReference type="CDD" id="cd08662">
    <property type="entry name" value="M13"/>
    <property type="match status" value="1"/>
</dbReference>
<dbReference type="SUPFAM" id="SSF55486">
    <property type="entry name" value="Metalloproteases ('zincins'), catalytic domain"/>
    <property type="match status" value="1"/>
</dbReference>
<dbReference type="PANTHER" id="PTHR11733">
    <property type="entry name" value="ZINC METALLOPROTEASE FAMILY M13 NEPRILYSIN-RELATED"/>
    <property type="match status" value="1"/>
</dbReference>
<feature type="domain" description="Peptidase M13 C-terminal" evidence="9">
    <location>
        <begin position="497"/>
        <end position="702"/>
    </location>
</feature>
<evidence type="ECO:0000313" key="12">
    <source>
        <dbReference type="Proteomes" id="UP000614601"/>
    </source>
</evidence>
<dbReference type="Gene3D" id="1.10.1380.10">
    <property type="entry name" value="Neutral endopeptidase , domain2"/>
    <property type="match status" value="1"/>
</dbReference>
<evidence type="ECO:0000259" key="9">
    <source>
        <dbReference type="Pfam" id="PF01431"/>
    </source>
</evidence>
<evidence type="ECO:0000313" key="11">
    <source>
        <dbReference type="EMBL" id="CAD5211350.1"/>
    </source>
</evidence>
<dbReference type="PRINTS" id="PR00786">
    <property type="entry name" value="NEPRILYSIN"/>
</dbReference>
<keyword evidence="8" id="KW-0732">Signal</keyword>
<dbReference type="EMBL" id="CAJFCW020000002">
    <property type="protein sequence ID" value="CAG9093259.1"/>
    <property type="molecule type" value="Genomic_DNA"/>
</dbReference>